<dbReference type="Proteomes" id="UP000054144">
    <property type="component" value="Unassembled WGS sequence"/>
</dbReference>
<sequence length="239" mass="26464">MKAACFTFLTVGFGVLMAMLIQASPASIQYGARSAISGIDQVLESRMLRAASHCATPLKVFSAAAPSRQGSYIALLPPLRKNSHVDKPTTGGAFINIKIGDASSTNRLKAYATTQGGYSEGSVDLLNSIAFNGSDNPDKGRGKDIERLVFPDEHVTDQSKFAPYEYCVSSFTEAGLELKTEWRRISLKPETADEFRLKMIELMDDFEHEKYDMKKEADVKSLSDRMIKLFKEYALEKPK</sequence>
<dbReference type="AlphaFoldDB" id="A0A0D7AJJ1"/>
<name>A0A0D7AJJ1_9AGAR</name>
<proteinExistence type="predicted"/>
<dbReference type="EMBL" id="KN881648">
    <property type="protein sequence ID" value="KIY51732.1"/>
    <property type="molecule type" value="Genomic_DNA"/>
</dbReference>
<accession>A0A0D7AJJ1</accession>
<keyword evidence="3" id="KW-1185">Reference proteome</keyword>
<gene>
    <name evidence="2" type="ORF">FISHEDRAFT_56416</name>
</gene>
<feature type="chain" id="PRO_5002316222" evidence="1">
    <location>
        <begin position="24"/>
        <end position="239"/>
    </location>
</feature>
<keyword evidence="1" id="KW-0732">Signal</keyword>
<protein>
    <submittedName>
        <fullName evidence="2">Uncharacterized protein</fullName>
    </submittedName>
</protein>
<evidence type="ECO:0000313" key="3">
    <source>
        <dbReference type="Proteomes" id="UP000054144"/>
    </source>
</evidence>
<evidence type="ECO:0000313" key="2">
    <source>
        <dbReference type="EMBL" id="KIY51732.1"/>
    </source>
</evidence>
<feature type="signal peptide" evidence="1">
    <location>
        <begin position="1"/>
        <end position="23"/>
    </location>
</feature>
<evidence type="ECO:0000256" key="1">
    <source>
        <dbReference type="SAM" id="SignalP"/>
    </source>
</evidence>
<organism evidence="2 3">
    <name type="scientific">Fistulina hepatica ATCC 64428</name>
    <dbReference type="NCBI Taxonomy" id="1128425"/>
    <lineage>
        <taxon>Eukaryota</taxon>
        <taxon>Fungi</taxon>
        <taxon>Dikarya</taxon>
        <taxon>Basidiomycota</taxon>
        <taxon>Agaricomycotina</taxon>
        <taxon>Agaricomycetes</taxon>
        <taxon>Agaricomycetidae</taxon>
        <taxon>Agaricales</taxon>
        <taxon>Fistulinaceae</taxon>
        <taxon>Fistulina</taxon>
    </lineage>
</organism>
<reference evidence="2 3" key="1">
    <citation type="journal article" date="2015" name="Fungal Genet. Biol.">
        <title>Evolution of novel wood decay mechanisms in Agaricales revealed by the genome sequences of Fistulina hepatica and Cylindrobasidium torrendii.</title>
        <authorList>
            <person name="Floudas D."/>
            <person name="Held B.W."/>
            <person name="Riley R."/>
            <person name="Nagy L.G."/>
            <person name="Koehler G."/>
            <person name="Ransdell A.S."/>
            <person name="Younus H."/>
            <person name="Chow J."/>
            <person name="Chiniquy J."/>
            <person name="Lipzen A."/>
            <person name="Tritt A."/>
            <person name="Sun H."/>
            <person name="Haridas S."/>
            <person name="LaButti K."/>
            <person name="Ohm R.A."/>
            <person name="Kues U."/>
            <person name="Blanchette R.A."/>
            <person name="Grigoriev I.V."/>
            <person name="Minto R.E."/>
            <person name="Hibbett D.S."/>
        </authorList>
    </citation>
    <scope>NUCLEOTIDE SEQUENCE [LARGE SCALE GENOMIC DNA]</scope>
    <source>
        <strain evidence="2 3">ATCC 64428</strain>
    </source>
</reference>